<reference evidence="1 2" key="1">
    <citation type="submission" date="2018-08" db="EMBL/GenBank/DDBJ databases">
        <title>A genome reference for cultivated species of the human gut microbiota.</title>
        <authorList>
            <person name="Zou Y."/>
            <person name="Xue W."/>
            <person name="Luo G."/>
        </authorList>
    </citation>
    <scope>NUCLEOTIDE SEQUENCE [LARGE SCALE GENOMIC DNA]</scope>
    <source>
        <strain evidence="1 2">TF10-3AC</strain>
    </source>
</reference>
<keyword evidence="1" id="KW-0255">Endonuclease</keyword>
<dbReference type="AlphaFoldDB" id="A0A3E4N3T0"/>
<accession>A0A3E4N3T0</accession>
<dbReference type="EMBL" id="QSQT01000010">
    <property type="protein sequence ID" value="RGK56464.1"/>
    <property type="molecule type" value="Genomic_DNA"/>
</dbReference>
<dbReference type="RefSeq" id="WP_117671969.1">
    <property type="nucleotide sequence ID" value="NZ_CABOGR010000010.1"/>
</dbReference>
<comment type="caution">
    <text evidence="1">The sequence shown here is derived from an EMBL/GenBank/DDBJ whole genome shotgun (WGS) entry which is preliminary data.</text>
</comment>
<dbReference type="Proteomes" id="UP000260862">
    <property type="component" value="Unassembled WGS sequence"/>
</dbReference>
<keyword evidence="1" id="KW-0540">Nuclease</keyword>
<proteinExistence type="predicted"/>
<dbReference type="Gene3D" id="3.90.1570.30">
    <property type="match status" value="1"/>
</dbReference>
<dbReference type="GO" id="GO:0004519">
    <property type="term" value="F:endonuclease activity"/>
    <property type="evidence" value="ECO:0007669"/>
    <property type="project" value="UniProtKB-KW"/>
</dbReference>
<name>A0A3E4N3T0_9BACT</name>
<sequence length="489" mass="57583">MKFNQYLWNLYKNSPGGKSTISSFSDRKEWMEEERLFEKYNPKIKDGFNSEMICGILEDFWCYKVSEYEGTILKSLDDAGKLYEEIISTGLMIETEEVLRIGDFDQMLGYIPLLSMELNYMFGEYFFPYLYINELFHLEKLADYFEIELPPIPKKADYKARCMYYWELCKVFYRFRTENELSPDELSAFMYDYAPNVIGIEEKSKMPQPSAAWFIGGLIEGYGTHWTTGFWQSNMDTKRGDILIHYETSPVSAITCLWIAQTDGVIDPFFHYYSNTYIGDRIVIPNISLKELKADEYFSNHPLVRKNFQGVNGWPVTGKDYAEFMRMIEAKGFDTSVLPQIYAPSLPEGIVIKEEKDVEKKLLEPLLNEMGWYEHKDYIQQLPIHAGRGHRIFPDYALHYDNKPEEEKAKVLIEAKYHMKNNHEIESAFLQAFSYAKLLLSSVIVLCDKECILVYESKEGFSRSKYKKYYWEDMRNPDLYNELKNKLTI</sequence>
<organism evidence="1 2">
    <name type="scientific">Phocaeicola plebeius</name>
    <dbReference type="NCBI Taxonomy" id="310297"/>
    <lineage>
        <taxon>Bacteria</taxon>
        <taxon>Pseudomonadati</taxon>
        <taxon>Bacteroidota</taxon>
        <taxon>Bacteroidia</taxon>
        <taxon>Bacteroidales</taxon>
        <taxon>Bacteroidaceae</taxon>
        <taxon>Phocaeicola</taxon>
    </lineage>
</organism>
<evidence type="ECO:0000313" key="1">
    <source>
        <dbReference type="EMBL" id="RGK56464.1"/>
    </source>
</evidence>
<keyword evidence="1" id="KW-0378">Hydrolase</keyword>
<evidence type="ECO:0000313" key="2">
    <source>
        <dbReference type="Proteomes" id="UP000260862"/>
    </source>
</evidence>
<keyword evidence="2" id="KW-1185">Reference proteome</keyword>
<gene>
    <name evidence="1" type="ORF">DXD04_06685</name>
</gene>
<protein>
    <submittedName>
        <fullName evidence="1">Type I restriction endonuclease subunit R</fullName>
    </submittedName>
</protein>